<reference evidence="3" key="1">
    <citation type="submission" date="2016-06" db="UniProtKB">
        <authorList>
            <consortium name="WormBaseParasite"/>
        </authorList>
    </citation>
    <scope>IDENTIFICATION</scope>
</reference>
<accession>A0A182EVR4</accession>
<dbReference type="Proteomes" id="UP000271087">
    <property type="component" value="Unassembled WGS sequence"/>
</dbReference>
<dbReference type="EMBL" id="UYRW01010081">
    <property type="protein sequence ID" value="VDM98475.1"/>
    <property type="molecule type" value="Genomic_DNA"/>
</dbReference>
<evidence type="ECO:0000313" key="2">
    <source>
        <dbReference type="Proteomes" id="UP000271087"/>
    </source>
</evidence>
<dbReference type="AlphaFoldDB" id="A0A182EVR4"/>
<evidence type="ECO:0000313" key="3">
    <source>
        <dbReference type="WBParaSite" id="nOo.2.0.1.t12257-RA"/>
    </source>
</evidence>
<proteinExistence type="predicted"/>
<reference evidence="1 2" key="2">
    <citation type="submission" date="2018-08" db="EMBL/GenBank/DDBJ databases">
        <authorList>
            <person name="Laetsch R D."/>
            <person name="Stevens L."/>
            <person name="Kumar S."/>
            <person name="Blaxter L. M."/>
        </authorList>
    </citation>
    <scope>NUCLEOTIDE SEQUENCE [LARGE SCALE GENOMIC DNA]</scope>
</reference>
<evidence type="ECO:0000313" key="1">
    <source>
        <dbReference type="EMBL" id="VDM98475.1"/>
    </source>
</evidence>
<dbReference type="WBParaSite" id="nOo.2.0.1.t12257-RA">
    <property type="protein sequence ID" value="nOo.2.0.1.t12257-RA"/>
    <property type="gene ID" value="nOo.2.0.1.g12257"/>
</dbReference>
<organism evidence="3">
    <name type="scientific">Onchocerca ochengi</name>
    <name type="common">Filarial nematode worm</name>
    <dbReference type="NCBI Taxonomy" id="42157"/>
    <lineage>
        <taxon>Eukaryota</taxon>
        <taxon>Metazoa</taxon>
        <taxon>Ecdysozoa</taxon>
        <taxon>Nematoda</taxon>
        <taxon>Chromadorea</taxon>
        <taxon>Rhabditida</taxon>
        <taxon>Spirurina</taxon>
        <taxon>Spiruromorpha</taxon>
        <taxon>Filarioidea</taxon>
        <taxon>Onchocercidae</taxon>
        <taxon>Onchocerca</taxon>
    </lineage>
</organism>
<keyword evidence="2" id="KW-1185">Reference proteome</keyword>
<name>A0A182EVR4_ONCOC</name>
<sequence>MTRNRSYCNFVRDAILHRTKQQQIDLVMAIRIDRELCSRF</sequence>
<gene>
    <name evidence="1" type="ORF">NOO_LOCUS12257</name>
</gene>
<protein>
    <submittedName>
        <fullName evidence="3">Transcriptional regulator</fullName>
    </submittedName>
</protein>